<keyword evidence="6" id="KW-0966">Cell projection</keyword>
<dbReference type="Pfam" id="PF13517">
    <property type="entry name" value="FG-GAP_3"/>
    <property type="match status" value="1"/>
</dbReference>
<organism evidence="10 11">
    <name type="scientific">Streptomyces puniciscabiei</name>
    <dbReference type="NCBI Taxonomy" id="164348"/>
    <lineage>
        <taxon>Bacteria</taxon>
        <taxon>Bacillati</taxon>
        <taxon>Actinomycetota</taxon>
        <taxon>Actinomycetes</taxon>
        <taxon>Kitasatosporales</taxon>
        <taxon>Streptomycetaceae</taxon>
        <taxon>Streptomyces</taxon>
    </lineage>
</organism>
<dbReference type="Pfam" id="PF22544">
    <property type="entry name" value="HYDIN_VesB_CFA65-like_Ig"/>
    <property type="match status" value="1"/>
</dbReference>
<dbReference type="InterPro" id="IPR011047">
    <property type="entry name" value="Quinoprotein_ADH-like_sf"/>
</dbReference>
<keyword evidence="8" id="KW-0812">Transmembrane</keyword>
<keyword evidence="8" id="KW-1133">Transmembrane helix</keyword>
<dbReference type="EMBL" id="VFNX01000001">
    <property type="protein sequence ID" value="TQK95221.1"/>
    <property type="molecule type" value="Genomic_DNA"/>
</dbReference>
<evidence type="ECO:0000313" key="11">
    <source>
        <dbReference type="Proteomes" id="UP000318103"/>
    </source>
</evidence>
<dbReference type="InterPro" id="IPR028994">
    <property type="entry name" value="Integrin_alpha_N"/>
</dbReference>
<dbReference type="Gene3D" id="2.130.10.10">
    <property type="entry name" value="YVTN repeat-like/Quinoprotein amine dehydrogenase"/>
    <property type="match status" value="1"/>
</dbReference>
<proteinExistence type="predicted"/>
<dbReference type="InterPro" id="IPR015943">
    <property type="entry name" value="WD40/YVTN_repeat-like_dom_sf"/>
</dbReference>
<dbReference type="PANTHER" id="PTHR46580:SF4">
    <property type="entry name" value="ATP_GTP-BINDING PROTEIN"/>
    <property type="match status" value="1"/>
</dbReference>
<reference evidence="10 11" key="1">
    <citation type="submission" date="2019-06" db="EMBL/GenBank/DDBJ databases">
        <title>Sequencing the genomes of 1000 actinobacteria strains.</title>
        <authorList>
            <person name="Klenk H.-P."/>
        </authorList>
    </citation>
    <scope>NUCLEOTIDE SEQUENCE [LARGE SCALE GENOMIC DNA]</scope>
    <source>
        <strain evidence="10 11">DSM 41929</strain>
    </source>
</reference>
<dbReference type="Proteomes" id="UP000318103">
    <property type="component" value="Unassembled WGS sequence"/>
</dbReference>
<dbReference type="SUPFAM" id="SSF50998">
    <property type="entry name" value="Quinoprotein alcohol dehydrogenase-like"/>
    <property type="match status" value="1"/>
</dbReference>
<evidence type="ECO:0000256" key="3">
    <source>
        <dbReference type="ARBA" id="ARBA00022490"/>
    </source>
</evidence>
<accession>A0A542U825</accession>
<feature type="domain" description="HYDIN/VesB/CFA65-like Ig-like" evidence="9">
    <location>
        <begin position="754"/>
        <end position="841"/>
    </location>
</feature>
<keyword evidence="3" id="KW-0963">Cytoplasm</keyword>
<dbReference type="SUPFAM" id="SSF69318">
    <property type="entry name" value="Integrin alpha N-terminal domain"/>
    <property type="match status" value="1"/>
</dbReference>
<dbReference type="InterPro" id="IPR053879">
    <property type="entry name" value="HYDIN_VesB_CFA65-like_Ig"/>
</dbReference>
<feature type="transmembrane region" description="Helical" evidence="8">
    <location>
        <begin position="22"/>
        <end position="42"/>
    </location>
</feature>
<feature type="region of interest" description="Disordered" evidence="7">
    <location>
        <begin position="329"/>
        <end position="350"/>
    </location>
</feature>
<dbReference type="PANTHER" id="PTHR46580">
    <property type="entry name" value="SENSOR KINASE-RELATED"/>
    <property type="match status" value="1"/>
</dbReference>
<sequence>MSLSDAVVGATRHAHGRRHTRWCGLALALTAAVTAGLVGLGISQAQASETTGSVDTLRTGWDRSEPDLGPSDVRSSSFGQLWKAPTQLDGQIYAQPIVVGGTVVAVTENNEAYGLDRATGAVLWQRSFGPAWPASTLNCGDLVPTIGSTATPVYDPASGAVYLTTKVDDGPTHLSPHWYMHALDPVTGAEKSGFPVTIQGTPSNDPTQSFLPAYQMQRPGLLLLDGVVYAAFGGHCDAKPYRGYVVGVSTTSPSVTSMWATETGASNSGAGIWQSGGGLVSDGPGRIFLATGNGVSPAPGPGSAPPGTLAESVVRLQVQADRNLKAADFFSPSNAPTLDQQDKDLASGGPVGLPDSFGTASHPHLMVQQGKDGRVFLLDRDNLGGSSQGTGGTDDVVGITGPLKGQWGHPGVWGGDGGYVYVVGNGGSLTALHRGVTGSGDPALTVAGSSQDSFPYTSGSPVVTSDGTRSGSALVWVVWSGGSSGANAQLRAYNPVPDANGVLSLVWSAPIGTASKFATPATDGGQVFVGTREGKIYAFGNPVGSPLKGGPVEFGLVPVGGSASTDVVLTENQSPSQSLGIRGVTVDGPFTADTSSLPPTIPAGGQLSIPVSFTPTAVLGASGTLTVATDAGSFALSLHGVGTKPGLAAFPGTVSFDNQPTGTTATANVQLTNTGTDPETITSVTPPDGPFTAADLPSADPANPTVIPAQSSIVMQVGYAPTATGQNSSSITLNSTSGALTIPVEGDAISGQGHLMFNPTTLSFGAVVRGTSSTRTFTITNTGNIPVTVTKAKAPAGAFSSTDQLAEGLVIGPEQSVRQTVTFAPTVNGSQSATYEVTGDAGQGAQLEPLTGIGVPPASHLGTVLARDNSGTLWQYRGTGVPSGALTARAAIGTGWNTYNIVTSVSGEMADGTGNAVGRDSKGTLWFYQGTGNPKAPFAPRKQVGPGWNIYNSIVGARDVTRDGKADLVARDSKGGLWLYRGTGNATAPFLARTSIGSGWNTYNSIVGTADLTGDGKADLVARDSKGGLWLYRGTGNATAPFLARTSIGSGWNTYNSIVGTADLTGDGKADLVARDSKGGLWLYRGTGNASAPFLARTSIGSGWNIYNWLV</sequence>
<evidence type="ECO:0000256" key="5">
    <source>
        <dbReference type="ARBA" id="ARBA00023069"/>
    </source>
</evidence>
<comment type="subcellular location">
    <subcellularLocation>
        <location evidence="1">Cell projection</location>
        <location evidence="1">Cilium</location>
    </subcellularLocation>
    <subcellularLocation>
        <location evidence="2">Cytoplasm</location>
    </subcellularLocation>
</comment>
<dbReference type="NCBIfam" id="NF012200">
    <property type="entry name" value="choice_anch_D"/>
    <property type="match status" value="3"/>
</dbReference>
<evidence type="ECO:0000256" key="6">
    <source>
        <dbReference type="ARBA" id="ARBA00023273"/>
    </source>
</evidence>
<comment type="caution">
    <text evidence="10">The sequence shown here is derived from an EMBL/GenBank/DDBJ whole genome shotgun (WGS) entry which is preliminary data.</text>
</comment>
<name>A0A542U825_9ACTN</name>
<evidence type="ECO:0000259" key="9">
    <source>
        <dbReference type="Pfam" id="PF22544"/>
    </source>
</evidence>
<evidence type="ECO:0000256" key="4">
    <source>
        <dbReference type="ARBA" id="ARBA00022729"/>
    </source>
</evidence>
<dbReference type="InterPro" id="IPR013783">
    <property type="entry name" value="Ig-like_fold"/>
</dbReference>
<evidence type="ECO:0000256" key="2">
    <source>
        <dbReference type="ARBA" id="ARBA00004496"/>
    </source>
</evidence>
<evidence type="ECO:0000256" key="7">
    <source>
        <dbReference type="SAM" id="MobiDB-lite"/>
    </source>
</evidence>
<evidence type="ECO:0000256" key="8">
    <source>
        <dbReference type="SAM" id="Phobius"/>
    </source>
</evidence>
<keyword evidence="5" id="KW-0969">Cilium</keyword>
<dbReference type="GO" id="GO:0005975">
    <property type="term" value="P:carbohydrate metabolic process"/>
    <property type="evidence" value="ECO:0007669"/>
    <property type="project" value="UniProtKB-ARBA"/>
</dbReference>
<protein>
    <submittedName>
        <fullName evidence="10">Putative pyrroloquinoline-quinone-binding quinoprotein</fullName>
    </submittedName>
</protein>
<keyword evidence="4" id="KW-0732">Signal</keyword>
<gene>
    <name evidence="10" type="ORF">FB563_0092</name>
</gene>
<keyword evidence="11" id="KW-1185">Reference proteome</keyword>
<evidence type="ECO:0000313" key="10">
    <source>
        <dbReference type="EMBL" id="TQK95221.1"/>
    </source>
</evidence>
<dbReference type="GO" id="GO:0005737">
    <property type="term" value="C:cytoplasm"/>
    <property type="evidence" value="ECO:0007669"/>
    <property type="project" value="UniProtKB-SubCell"/>
</dbReference>
<dbReference type="AlphaFoldDB" id="A0A542U825"/>
<dbReference type="Gene3D" id="2.60.40.10">
    <property type="entry name" value="Immunoglobulins"/>
    <property type="match status" value="3"/>
</dbReference>
<feature type="region of interest" description="Disordered" evidence="7">
    <location>
        <begin position="49"/>
        <end position="76"/>
    </location>
</feature>
<keyword evidence="8" id="KW-0472">Membrane</keyword>
<dbReference type="InterPro" id="IPR013517">
    <property type="entry name" value="FG-GAP"/>
</dbReference>
<evidence type="ECO:0000256" key="1">
    <source>
        <dbReference type="ARBA" id="ARBA00004138"/>
    </source>
</evidence>